<keyword evidence="4" id="KW-0808">Transferase</keyword>
<dbReference type="InterPro" id="IPR011006">
    <property type="entry name" value="CheY-like_superfamily"/>
</dbReference>
<dbReference type="RefSeq" id="WP_008869250.1">
    <property type="nucleotide sequence ID" value="NZ_ACJN02000001.1"/>
</dbReference>
<feature type="domain" description="Response regulatory" evidence="14">
    <location>
        <begin position="5"/>
        <end position="121"/>
    </location>
</feature>
<keyword evidence="6 15" id="KW-0418">Kinase</keyword>
<sequence>MSELRVLIVEDSHDDVLLILRNLKKAGWQVAHENVQTQEHMRQALQSRPWDLIISDHAMPEMDSFKALNVLYESGLDLPFILVSGSIGEETAVEAMKAGVNDYIMKDKLARLAPAVRRELKEAENRRAKKEAHEALVAAKEAAEVASRAKSEFLANMSHEIRTPLNGIVGMLQLLSSTGLDTEQEEYIRLGQSAAQRLTRLLSDILDLSSIEAGRMYIRENPFSISHVCESIHDLFIITAREKGIHFDISLDPQIPKKVMGDATRVSQILFNLVGNAFKFTDQGSISLDIRLAEQEQDRLLLHISVADTGTGIPPDKINELFQPFTQADGSYTRKYQGAGLGLVVVQRLLDLLEGRIEVDSIVGQGTTMHVSMPLKTLPEEDAGLPLQKEQEPGPGKALNILVAEDDPMNQIFIKNLLTKEGHNVSMAKNGREAVELVQEHSFDCVLMDIQMPVMTGVEATREIRNLGGNGSIRNVQIPIIAVTAHTQPGDREKFLDAGMDDYLGKPVSLEDFRNVFRKFFGPGVVQGLKSSG</sequence>
<evidence type="ECO:0000313" key="15">
    <source>
        <dbReference type="EMBL" id="EFI36125.1"/>
    </source>
</evidence>
<name>D6SJS2_9BACT</name>
<keyword evidence="16" id="KW-1185">Reference proteome</keyword>
<evidence type="ECO:0000256" key="11">
    <source>
        <dbReference type="PROSITE-ProRule" id="PRU00169"/>
    </source>
</evidence>
<dbReference type="PROSITE" id="PS50109">
    <property type="entry name" value="HIS_KIN"/>
    <property type="match status" value="1"/>
</dbReference>
<reference evidence="15" key="1">
    <citation type="submission" date="2010-05" db="EMBL/GenBank/DDBJ databases">
        <title>The draft genome of Desulfonatronospira thiodismutans ASO3-1.</title>
        <authorList>
            <consortium name="US DOE Joint Genome Institute (JGI-PGF)"/>
            <person name="Lucas S."/>
            <person name="Copeland A."/>
            <person name="Lapidus A."/>
            <person name="Cheng J.-F."/>
            <person name="Bruce D."/>
            <person name="Goodwin L."/>
            <person name="Pitluck S."/>
            <person name="Chertkov O."/>
            <person name="Brettin T."/>
            <person name="Detter J.C."/>
            <person name="Han C."/>
            <person name="Land M.L."/>
            <person name="Hauser L."/>
            <person name="Kyrpides N."/>
            <person name="Mikhailova N."/>
            <person name="Muyzer G."/>
            <person name="Woyke T."/>
        </authorList>
    </citation>
    <scope>NUCLEOTIDE SEQUENCE [LARGE SCALE GENOMIC DNA]</scope>
    <source>
        <strain evidence="15">ASO3-1</strain>
    </source>
</reference>
<dbReference type="GO" id="GO:0000155">
    <property type="term" value="F:phosphorelay sensor kinase activity"/>
    <property type="evidence" value="ECO:0007669"/>
    <property type="project" value="InterPro"/>
</dbReference>
<dbReference type="InterPro" id="IPR005467">
    <property type="entry name" value="His_kinase_dom"/>
</dbReference>
<comment type="caution">
    <text evidence="15">The sequence shown here is derived from an EMBL/GenBank/DDBJ whole genome shotgun (WGS) entry which is preliminary data.</text>
</comment>
<dbReference type="Pfam" id="PF00512">
    <property type="entry name" value="HisKA"/>
    <property type="match status" value="1"/>
</dbReference>
<dbReference type="Gene3D" id="3.30.565.10">
    <property type="entry name" value="Histidine kinase-like ATPase, C-terminal domain"/>
    <property type="match status" value="1"/>
</dbReference>
<dbReference type="Gene3D" id="3.40.50.2300">
    <property type="match status" value="2"/>
</dbReference>
<feature type="domain" description="Histidine kinase" evidence="13">
    <location>
        <begin position="156"/>
        <end position="377"/>
    </location>
</feature>
<dbReference type="CDD" id="cd00082">
    <property type="entry name" value="HisKA"/>
    <property type="match status" value="1"/>
</dbReference>
<dbReference type="CDD" id="cd17546">
    <property type="entry name" value="REC_hyHK_CKI1_RcsC-like"/>
    <property type="match status" value="1"/>
</dbReference>
<keyword evidence="3 11" id="KW-0597">Phosphoprotein</keyword>
<gene>
    <name evidence="15" type="ORF">Dthio_PD3578</name>
</gene>
<dbReference type="PRINTS" id="PR00344">
    <property type="entry name" value="BCTRLSENSOR"/>
</dbReference>
<feature type="coiled-coil region" evidence="12">
    <location>
        <begin position="106"/>
        <end position="133"/>
    </location>
</feature>
<dbReference type="Gene3D" id="1.10.287.130">
    <property type="match status" value="1"/>
</dbReference>
<evidence type="ECO:0000256" key="10">
    <source>
        <dbReference type="ARBA" id="ARBA00068150"/>
    </source>
</evidence>
<dbReference type="EC" id="2.7.13.3" evidence="2"/>
<dbReference type="InterPro" id="IPR001789">
    <property type="entry name" value="Sig_transdc_resp-reg_receiver"/>
</dbReference>
<evidence type="ECO:0000256" key="4">
    <source>
        <dbReference type="ARBA" id="ARBA00022679"/>
    </source>
</evidence>
<dbReference type="EMBL" id="ACJN02000001">
    <property type="protein sequence ID" value="EFI36125.1"/>
    <property type="molecule type" value="Genomic_DNA"/>
</dbReference>
<evidence type="ECO:0000256" key="3">
    <source>
        <dbReference type="ARBA" id="ARBA00022553"/>
    </source>
</evidence>
<feature type="modified residue" description="4-aspartylphosphate" evidence="11">
    <location>
        <position position="449"/>
    </location>
</feature>
<dbReference type="Proteomes" id="UP000005496">
    <property type="component" value="Unassembled WGS sequence"/>
</dbReference>
<dbReference type="SUPFAM" id="SSF52172">
    <property type="entry name" value="CheY-like"/>
    <property type="match status" value="2"/>
</dbReference>
<dbReference type="PANTHER" id="PTHR45339:SF1">
    <property type="entry name" value="HYBRID SIGNAL TRANSDUCTION HISTIDINE KINASE J"/>
    <property type="match status" value="1"/>
</dbReference>
<feature type="modified residue" description="4-aspartylphosphate" evidence="11">
    <location>
        <position position="56"/>
    </location>
</feature>
<dbReference type="InterPro" id="IPR003594">
    <property type="entry name" value="HATPase_dom"/>
</dbReference>
<dbReference type="FunFam" id="1.10.287.130:FF:000002">
    <property type="entry name" value="Two-component osmosensing histidine kinase"/>
    <property type="match status" value="1"/>
</dbReference>
<comment type="subunit">
    <text evidence="9">At low DSF concentrations, interacts with RpfF.</text>
</comment>
<dbReference type="SMART" id="SM00388">
    <property type="entry name" value="HisKA"/>
    <property type="match status" value="1"/>
</dbReference>
<dbReference type="eggNOG" id="COG5002">
    <property type="taxonomic scope" value="Bacteria"/>
</dbReference>
<evidence type="ECO:0000259" key="14">
    <source>
        <dbReference type="PROSITE" id="PS50110"/>
    </source>
</evidence>
<dbReference type="Pfam" id="PF00072">
    <property type="entry name" value="Response_reg"/>
    <property type="match status" value="2"/>
</dbReference>
<proteinExistence type="predicted"/>
<keyword evidence="8" id="KW-0902">Two-component regulatory system</keyword>
<evidence type="ECO:0000256" key="2">
    <source>
        <dbReference type="ARBA" id="ARBA00012438"/>
    </source>
</evidence>
<feature type="domain" description="Response regulatory" evidence="14">
    <location>
        <begin position="400"/>
        <end position="521"/>
    </location>
</feature>
<dbReference type="FunFam" id="3.30.565.10:FF:000010">
    <property type="entry name" value="Sensor histidine kinase RcsC"/>
    <property type="match status" value="1"/>
</dbReference>
<evidence type="ECO:0000256" key="6">
    <source>
        <dbReference type="ARBA" id="ARBA00022777"/>
    </source>
</evidence>
<evidence type="ECO:0000256" key="8">
    <source>
        <dbReference type="ARBA" id="ARBA00023012"/>
    </source>
</evidence>
<dbReference type="PANTHER" id="PTHR45339">
    <property type="entry name" value="HYBRID SIGNAL TRANSDUCTION HISTIDINE KINASE J"/>
    <property type="match status" value="1"/>
</dbReference>
<accession>D6SJS2</accession>
<keyword evidence="5" id="KW-0547">Nucleotide-binding</keyword>
<evidence type="ECO:0000256" key="1">
    <source>
        <dbReference type="ARBA" id="ARBA00000085"/>
    </source>
</evidence>
<dbReference type="SUPFAM" id="SSF55874">
    <property type="entry name" value="ATPase domain of HSP90 chaperone/DNA topoisomerase II/histidine kinase"/>
    <property type="match status" value="1"/>
</dbReference>
<dbReference type="PROSITE" id="PS50110">
    <property type="entry name" value="RESPONSE_REGULATORY"/>
    <property type="match status" value="2"/>
</dbReference>
<protein>
    <recommendedName>
        <fullName evidence="10">Sensory/regulatory protein RpfC</fullName>
        <ecNumber evidence="2">2.7.13.3</ecNumber>
    </recommendedName>
</protein>
<keyword evidence="7" id="KW-0067">ATP-binding</keyword>
<dbReference type="InterPro" id="IPR003661">
    <property type="entry name" value="HisK_dim/P_dom"/>
</dbReference>
<dbReference type="Pfam" id="PF02518">
    <property type="entry name" value="HATPase_c"/>
    <property type="match status" value="1"/>
</dbReference>
<evidence type="ECO:0000256" key="7">
    <source>
        <dbReference type="ARBA" id="ARBA00022840"/>
    </source>
</evidence>
<dbReference type="InterPro" id="IPR004358">
    <property type="entry name" value="Sig_transdc_His_kin-like_C"/>
</dbReference>
<keyword evidence="12" id="KW-0175">Coiled coil</keyword>
<organism evidence="15 16">
    <name type="scientific">Desulfonatronospira thiodismutans ASO3-1</name>
    <dbReference type="NCBI Taxonomy" id="555779"/>
    <lineage>
        <taxon>Bacteria</taxon>
        <taxon>Pseudomonadati</taxon>
        <taxon>Thermodesulfobacteriota</taxon>
        <taxon>Desulfovibrionia</taxon>
        <taxon>Desulfovibrionales</taxon>
        <taxon>Desulfonatronovibrionaceae</taxon>
        <taxon>Desulfonatronospira</taxon>
    </lineage>
</organism>
<evidence type="ECO:0000313" key="16">
    <source>
        <dbReference type="Proteomes" id="UP000005496"/>
    </source>
</evidence>
<comment type="catalytic activity">
    <reaction evidence="1">
        <text>ATP + protein L-histidine = ADP + protein N-phospho-L-histidine.</text>
        <dbReference type="EC" id="2.7.13.3"/>
    </reaction>
</comment>
<evidence type="ECO:0000256" key="5">
    <source>
        <dbReference type="ARBA" id="ARBA00022741"/>
    </source>
</evidence>
<dbReference type="InterPro" id="IPR036890">
    <property type="entry name" value="HATPase_C_sf"/>
</dbReference>
<dbReference type="AlphaFoldDB" id="D6SJS2"/>
<dbReference type="CDD" id="cd16922">
    <property type="entry name" value="HATPase_EvgS-ArcB-TorS-like"/>
    <property type="match status" value="1"/>
</dbReference>
<evidence type="ECO:0000259" key="13">
    <source>
        <dbReference type="PROSITE" id="PS50109"/>
    </source>
</evidence>
<evidence type="ECO:0000256" key="12">
    <source>
        <dbReference type="SAM" id="Coils"/>
    </source>
</evidence>
<dbReference type="CDD" id="cd00156">
    <property type="entry name" value="REC"/>
    <property type="match status" value="1"/>
</dbReference>
<evidence type="ECO:0000256" key="9">
    <source>
        <dbReference type="ARBA" id="ARBA00064003"/>
    </source>
</evidence>
<dbReference type="SMART" id="SM00448">
    <property type="entry name" value="REC"/>
    <property type="match status" value="2"/>
</dbReference>
<dbReference type="SMART" id="SM00387">
    <property type="entry name" value="HATPase_c"/>
    <property type="match status" value="1"/>
</dbReference>
<dbReference type="GO" id="GO:0005524">
    <property type="term" value="F:ATP binding"/>
    <property type="evidence" value="ECO:0007669"/>
    <property type="project" value="UniProtKB-KW"/>
</dbReference>